<keyword evidence="3" id="KW-1185">Reference proteome</keyword>
<dbReference type="Proteomes" id="UP000037755">
    <property type="component" value="Unassembled WGS sequence"/>
</dbReference>
<dbReference type="AlphaFoldDB" id="A0A0M9VJP4"/>
<accession>A0A0M9VJP4</accession>
<feature type="chain" id="PRO_5005839172" description="IPT/TIG domain-containing protein" evidence="1">
    <location>
        <begin position="22"/>
        <end position="297"/>
    </location>
</feature>
<feature type="signal peptide" evidence="1">
    <location>
        <begin position="1"/>
        <end position="21"/>
    </location>
</feature>
<dbReference type="PATRIC" id="fig|1202724.3.peg.4002"/>
<dbReference type="EMBL" id="LIYD01000005">
    <property type="protein sequence ID" value="KOS07960.1"/>
    <property type="molecule type" value="Genomic_DNA"/>
</dbReference>
<keyword evidence="1" id="KW-0732">Signal</keyword>
<dbReference type="InterPro" id="IPR046219">
    <property type="entry name" value="DUF6252"/>
</dbReference>
<name>A0A0M9VJP4_9FLAO</name>
<gene>
    <name evidence="2" type="ORF">AM493_19325</name>
</gene>
<dbReference type="Pfam" id="PF19765">
    <property type="entry name" value="DUF6252"/>
    <property type="match status" value="1"/>
</dbReference>
<evidence type="ECO:0000313" key="2">
    <source>
        <dbReference type="EMBL" id="KOS07960.1"/>
    </source>
</evidence>
<proteinExistence type="predicted"/>
<organism evidence="2 3">
    <name type="scientific">Flavobacterium akiainvivens</name>
    <dbReference type="NCBI Taxonomy" id="1202724"/>
    <lineage>
        <taxon>Bacteria</taxon>
        <taxon>Pseudomonadati</taxon>
        <taxon>Bacteroidota</taxon>
        <taxon>Flavobacteriia</taxon>
        <taxon>Flavobacteriales</taxon>
        <taxon>Flavobacteriaceae</taxon>
        <taxon>Flavobacterium</taxon>
    </lineage>
</organism>
<comment type="caution">
    <text evidence="2">The sequence shown here is derived from an EMBL/GenBank/DDBJ whole genome shotgun (WGS) entry which is preliminary data.</text>
</comment>
<evidence type="ECO:0000313" key="3">
    <source>
        <dbReference type="Proteomes" id="UP000037755"/>
    </source>
</evidence>
<protein>
    <recommendedName>
        <fullName evidence="4">IPT/TIG domain-containing protein</fullName>
    </recommendedName>
</protein>
<evidence type="ECO:0000256" key="1">
    <source>
        <dbReference type="SAM" id="SignalP"/>
    </source>
</evidence>
<sequence>MSILSAMLTLFVAIGFTSCQTEPVDPAVLDNNPVTPEVPGAGDASFTVKLNGTSFVADETQAVIDGELMAIGGIKGTAGETVGIAITGSGEGTFTGDDVLFSYQTSDAAENTYNNFNLEGESNGSITITEIDTVNHTISGTFSFTGYYSDTEANMPPIVFTEGQFTDVPYTGDIVQPGDDEYFSVDVNGETQEYGIFGSAVAGGNLSITGSDFNEGINLNIVIGNETQPGTYDISNSISNPPHIIYTVDDVNYTSTGGLLTILSNEDGVITGEFNATVVNGAGDTLILTNGEFSIEY</sequence>
<dbReference type="STRING" id="1202724.AM493_19325"/>
<evidence type="ECO:0008006" key="4">
    <source>
        <dbReference type="Google" id="ProtNLM"/>
    </source>
</evidence>
<reference evidence="2 3" key="1">
    <citation type="submission" date="2015-08" db="EMBL/GenBank/DDBJ databases">
        <title>Whole genome sequence of Flavobacterium akiainvivens IK-1T, from decaying Wikstroemia oahuensis, an endemic Hawaiian shrub.</title>
        <authorList>
            <person name="Wan X."/>
            <person name="Hou S."/>
            <person name="Saito J."/>
            <person name="Donachie S."/>
        </authorList>
    </citation>
    <scope>NUCLEOTIDE SEQUENCE [LARGE SCALE GENOMIC DNA]</scope>
    <source>
        <strain evidence="2 3">IK-1</strain>
    </source>
</reference>